<evidence type="ECO:0000313" key="2">
    <source>
        <dbReference type="Proteomes" id="UP001320876"/>
    </source>
</evidence>
<name>A0ABT3GRK4_9BACT</name>
<sequence length="132" mass="14814">MSAIERIQKKLQDDPSVRLFSVCGYTVTVEAPNADGFAVWLTEKRPGFTVGFDGWHEEFEDEEEALSAVAFGLSGECRLKVVQRGATDCSWTVESLVDGEWCEDSTTGMVLIPFWRKKRVVYRRNRGMGGGQ</sequence>
<dbReference type="Proteomes" id="UP001320876">
    <property type="component" value="Unassembled WGS sequence"/>
</dbReference>
<dbReference type="RefSeq" id="WP_264490196.1">
    <property type="nucleotide sequence ID" value="NZ_JAPDDT010000021.1"/>
</dbReference>
<evidence type="ECO:0000313" key="1">
    <source>
        <dbReference type="EMBL" id="MCW1926088.1"/>
    </source>
</evidence>
<dbReference type="EMBL" id="JAPDDT010000021">
    <property type="protein sequence ID" value="MCW1926088.1"/>
    <property type="molecule type" value="Genomic_DNA"/>
</dbReference>
<protein>
    <submittedName>
        <fullName evidence="1">Uncharacterized protein</fullName>
    </submittedName>
</protein>
<accession>A0ABT3GRK4</accession>
<gene>
    <name evidence="1" type="ORF">OKA05_26250</name>
</gene>
<organism evidence="1 2">
    <name type="scientific">Luteolibacter arcticus</name>
    <dbReference type="NCBI Taxonomy" id="1581411"/>
    <lineage>
        <taxon>Bacteria</taxon>
        <taxon>Pseudomonadati</taxon>
        <taxon>Verrucomicrobiota</taxon>
        <taxon>Verrucomicrobiia</taxon>
        <taxon>Verrucomicrobiales</taxon>
        <taxon>Verrucomicrobiaceae</taxon>
        <taxon>Luteolibacter</taxon>
    </lineage>
</organism>
<keyword evidence="2" id="KW-1185">Reference proteome</keyword>
<proteinExistence type="predicted"/>
<reference evidence="1 2" key="1">
    <citation type="submission" date="2022-10" db="EMBL/GenBank/DDBJ databases">
        <title>Luteolibacter arcticus strain CCTCC AB 2014275, whole genome shotgun sequencing project.</title>
        <authorList>
            <person name="Zhao G."/>
            <person name="Shen L."/>
        </authorList>
    </citation>
    <scope>NUCLEOTIDE SEQUENCE [LARGE SCALE GENOMIC DNA]</scope>
    <source>
        <strain evidence="1 2">CCTCC AB 2014275</strain>
    </source>
</reference>
<comment type="caution">
    <text evidence="1">The sequence shown here is derived from an EMBL/GenBank/DDBJ whole genome shotgun (WGS) entry which is preliminary data.</text>
</comment>